<dbReference type="EMBL" id="AP022587">
    <property type="protein sequence ID" value="BBY24132.1"/>
    <property type="molecule type" value="Genomic_DNA"/>
</dbReference>
<dbReference type="AlphaFoldDB" id="A0A7I7QDE1"/>
<reference evidence="1 2" key="1">
    <citation type="journal article" date="2019" name="Emerg. Microbes Infect.">
        <title>Comprehensive subspecies identification of 175 nontuberculous mycobacteria species based on 7547 genomic profiles.</title>
        <authorList>
            <person name="Matsumoto Y."/>
            <person name="Kinjo T."/>
            <person name="Motooka D."/>
            <person name="Nabeya D."/>
            <person name="Jung N."/>
            <person name="Uechi K."/>
            <person name="Horii T."/>
            <person name="Iida T."/>
            <person name="Fujita J."/>
            <person name="Nakamura S."/>
        </authorList>
    </citation>
    <scope>NUCLEOTIDE SEQUENCE [LARGE SCALE GENOMIC DNA]</scope>
    <source>
        <strain evidence="1 2">JCM 17783</strain>
    </source>
</reference>
<sequence length="310" mass="33877">MRCLLVTDVSSANTRLQQVMDDLDVEVVKIDRLHIDWLTETTSSPVDFMCVVLPPRGPKADDEAEAEAEAATFVDIGVALGRRIPVFLVVEPYRKVPLVLAGLTRVEADLNNADALTLHLGQFLRAIERNASRPPKKHTQRPALSPEEAAKAHEDLRALGQNIGSMPSGLAFEQLMIGILNRPESDISSPPVGRDGGWDLALWAQDTDFTLDSPILVQLKLWFTSPNHGLARAADELARQLKKQPAPFGLLIYHVIDEGQPGPSPASDQARSPIVTVSAHEFVDMMAEQPLSSLLISMRNAVAHGVPYRA</sequence>
<dbReference type="RefSeq" id="WP_163791704.1">
    <property type="nucleotide sequence ID" value="NZ_AP022587.1"/>
</dbReference>
<accession>A0A7I7QDE1</accession>
<protein>
    <recommendedName>
        <fullName evidence="3">Restriction endonuclease type IV Mrr domain-containing protein</fullName>
    </recommendedName>
</protein>
<evidence type="ECO:0000313" key="2">
    <source>
        <dbReference type="Proteomes" id="UP000467130"/>
    </source>
</evidence>
<evidence type="ECO:0008006" key="3">
    <source>
        <dbReference type="Google" id="ProtNLM"/>
    </source>
</evidence>
<evidence type="ECO:0000313" key="1">
    <source>
        <dbReference type="EMBL" id="BBY24132.1"/>
    </source>
</evidence>
<organism evidence="1 2">
    <name type="scientific">Mycobacterium stomatepiae</name>
    <dbReference type="NCBI Taxonomy" id="470076"/>
    <lineage>
        <taxon>Bacteria</taxon>
        <taxon>Bacillati</taxon>
        <taxon>Actinomycetota</taxon>
        <taxon>Actinomycetes</taxon>
        <taxon>Mycobacteriales</taxon>
        <taxon>Mycobacteriaceae</taxon>
        <taxon>Mycobacterium</taxon>
        <taxon>Mycobacterium simiae complex</taxon>
    </lineage>
</organism>
<dbReference type="Proteomes" id="UP000467130">
    <property type="component" value="Chromosome"/>
</dbReference>
<gene>
    <name evidence="1" type="ORF">MSTO_43370</name>
</gene>
<name>A0A7I7QDE1_9MYCO</name>
<dbReference type="KEGG" id="msto:MSTO_43370"/>
<proteinExistence type="predicted"/>
<keyword evidence="2" id="KW-1185">Reference proteome</keyword>